<sequence length="123" mass="13967">MVMKALLYSLACACALPLSAHDQISIPQPLRIQVDESFKREVSPGRFADQWVATFKELRFSSTNRADVVLINADGDYVIENVYKIEQSEQSSLLVLTYRSGRRDYKAIISPAQIRMIRESDPD</sequence>
<dbReference type="Proteomes" id="UP000000925">
    <property type="component" value="Chromosome"/>
</dbReference>
<organism evidence="2 3">
    <name type="scientific">Coraliomargarita akajimensis (strain DSM 45221 / IAM 15411 / JCM 23193 / KCTC 12865 / 04OKA010-24)</name>
    <dbReference type="NCBI Taxonomy" id="583355"/>
    <lineage>
        <taxon>Bacteria</taxon>
        <taxon>Pseudomonadati</taxon>
        <taxon>Verrucomicrobiota</taxon>
        <taxon>Opitutia</taxon>
        <taxon>Puniceicoccales</taxon>
        <taxon>Coraliomargaritaceae</taxon>
        <taxon>Coraliomargarita</taxon>
    </lineage>
</organism>
<evidence type="ECO:0000313" key="2">
    <source>
        <dbReference type="EMBL" id="ADE53711.1"/>
    </source>
</evidence>
<evidence type="ECO:0000256" key="1">
    <source>
        <dbReference type="SAM" id="SignalP"/>
    </source>
</evidence>
<keyword evidence="3" id="KW-1185">Reference proteome</keyword>
<accession>D5EPH4</accession>
<feature type="chain" id="PRO_5003071640" evidence="1">
    <location>
        <begin position="21"/>
        <end position="123"/>
    </location>
</feature>
<evidence type="ECO:0000313" key="3">
    <source>
        <dbReference type="Proteomes" id="UP000000925"/>
    </source>
</evidence>
<keyword evidence="1" id="KW-0732">Signal</keyword>
<feature type="signal peptide" evidence="1">
    <location>
        <begin position="1"/>
        <end position="20"/>
    </location>
</feature>
<gene>
    <name evidence="2" type="ordered locus">Caka_0687</name>
</gene>
<proteinExistence type="predicted"/>
<dbReference type="EMBL" id="CP001998">
    <property type="protein sequence ID" value="ADE53711.1"/>
    <property type="molecule type" value="Genomic_DNA"/>
</dbReference>
<name>D5EPH4_CORAD</name>
<dbReference type="KEGG" id="caa:Caka_0687"/>
<dbReference type="AlphaFoldDB" id="D5EPH4"/>
<reference evidence="2 3" key="1">
    <citation type="journal article" date="2010" name="Stand. Genomic Sci.">
        <title>Complete genome sequence of Coraliomargarita akajimensis type strain (04OKA010-24).</title>
        <authorList>
            <person name="Mavromatis K."/>
            <person name="Abt B."/>
            <person name="Brambilla E."/>
            <person name="Lapidus A."/>
            <person name="Copeland A."/>
            <person name="Deshpande S."/>
            <person name="Nolan M."/>
            <person name="Lucas S."/>
            <person name="Tice H."/>
            <person name="Cheng J.F."/>
            <person name="Han C."/>
            <person name="Detter J.C."/>
            <person name="Woyke T."/>
            <person name="Goodwin L."/>
            <person name="Pitluck S."/>
            <person name="Held B."/>
            <person name="Brettin T."/>
            <person name="Tapia R."/>
            <person name="Ivanova N."/>
            <person name="Mikhailova N."/>
            <person name="Pati A."/>
            <person name="Liolios K."/>
            <person name="Chen A."/>
            <person name="Palaniappan K."/>
            <person name="Land M."/>
            <person name="Hauser L."/>
            <person name="Chang Y.J."/>
            <person name="Jeffries C.D."/>
            <person name="Rohde M."/>
            <person name="Goker M."/>
            <person name="Bristow J."/>
            <person name="Eisen J.A."/>
            <person name="Markowitz V."/>
            <person name="Hugenholtz P."/>
            <person name="Klenk H.P."/>
            <person name="Kyrpides N.C."/>
        </authorList>
    </citation>
    <scope>NUCLEOTIDE SEQUENCE [LARGE SCALE GENOMIC DNA]</scope>
    <source>
        <strain evidence="3">DSM 45221 / IAM 15411 / JCM 23193 / KCTC 12865</strain>
    </source>
</reference>
<protein>
    <submittedName>
        <fullName evidence="2">Uncharacterized protein</fullName>
    </submittedName>
</protein>
<dbReference type="HOGENOM" id="CLU_2011387_0_0_0"/>